<protein>
    <submittedName>
        <fullName evidence="1">Uncharacterized protein</fullName>
    </submittedName>
</protein>
<evidence type="ECO:0000313" key="2">
    <source>
        <dbReference type="Proteomes" id="UP000061432"/>
    </source>
</evidence>
<name>A0A0C6FBL7_9HYPH</name>
<dbReference type="EMBL" id="AP014704">
    <property type="protein sequence ID" value="BAQ45833.1"/>
    <property type="molecule type" value="Genomic_DNA"/>
</dbReference>
<dbReference type="Proteomes" id="UP000061432">
    <property type="component" value="Chromosome"/>
</dbReference>
<dbReference type="KEGG" id="maqu:Maq22A_c13010"/>
<evidence type="ECO:0000313" key="1">
    <source>
        <dbReference type="EMBL" id="BAQ45833.1"/>
    </source>
</evidence>
<gene>
    <name evidence="1" type="ORF">Maq22A_c13010</name>
</gene>
<accession>A0A0C6FBL7</accession>
<sequence>MSTTPGPTVPALVGSSIVRPFTVRVLVGRLMGLRTLSINVTERRSLDRGARGQAATLLRVLTRRPG</sequence>
<dbReference type="AlphaFoldDB" id="A0A0C6FBL7"/>
<proteinExistence type="predicted"/>
<reference evidence="2" key="2">
    <citation type="submission" date="2015-01" db="EMBL/GenBank/DDBJ databases">
        <title>Complete genome sequence of Methylobacterium aquaticum strain 22A.</title>
        <authorList>
            <person name="Tani A."/>
            <person name="Ogura Y."/>
            <person name="Hayashi T."/>
        </authorList>
    </citation>
    <scope>NUCLEOTIDE SEQUENCE [LARGE SCALE GENOMIC DNA]</scope>
    <source>
        <strain evidence="2">MA-22A</strain>
    </source>
</reference>
<organism evidence="1 2">
    <name type="scientific">Methylobacterium aquaticum</name>
    <dbReference type="NCBI Taxonomy" id="270351"/>
    <lineage>
        <taxon>Bacteria</taxon>
        <taxon>Pseudomonadati</taxon>
        <taxon>Pseudomonadota</taxon>
        <taxon>Alphaproteobacteria</taxon>
        <taxon>Hyphomicrobiales</taxon>
        <taxon>Methylobacteriaceae</taxon>
        <taxon>Methylobacterium</taxon>
    </lineage>
</organism>
<reference evidence="1 2" key="1">
    <citation type="journal article" date="2015" name="Genome Announc.">
        <title>Complete Genome Sequence of Methylobacterium aquaticum Strain 22A, Isolated from Racomitrium japonicum Moss.</title>
        <authorList>
            <person name="Tani A."/>
            <person name="Ogura Y."/>
            <person name="Hayashi T."/>
            <person name="Kimbara K."/>
        </authorList>
    </citation>
    <scope>NUCLEOTIDE SEQUENCE [LARGE SCALE GENOMIC DNA]</scope>
    <source>
        <strain evidence="1 2">MA-22A</strain>
    </source>
</reference>